<dbReference type="InterPro" id="IPR003033">
    <property type="entry name" value="SCP2_sterol-bd_dom"/>
</dbReference>
<dbReference type="RefSeq" id="WP_183253006.1">
    <property type="nucleotide sequence ID" value="NZ_JACHEP010000005.1"/>
</dbReference>
<dbReference type="Proteomes" id="UP000520011">
    <property type="component" value="Unassembled WGS sequence"/>
</dbReference>
<protein>
    <recommendedName>
        <fullName evidence="1">SCP2 domain-containing protein</fullName>
    </recommendedName>
</protein>
<dbReference type="InterPro" id="IPR036527">
    <property type="entry name" value="SCP2_sterol-bd_dom_sf"/>
</dbReference>
<sequence>MSIHELVKQFIERVNALNHLLPILPEESLYVCVECEEETITFSLSKYGIQHDMEREEQKTVTVCGSKEVLKSLFYGELKLQQLLRLKEVAVFGSFRHMLLLESLLHLAKPYRYAS</sequence>
<comment type="caution">
    <text evidence="2">The sequence shown here is derived from an EMBL/GenBank/DDBJ whole genome shotgun (WGS) entry which is preliminary data.</text>
</comment>
<gene>
    <name evidence="2" type="ORF">HNQ34_001440</name>
</gene>
<evidence type="ECO:0000259" key="1">
    <source>
        <dbReference type="Pfam" id="PF02036"/>
    </source>
</evidence>
<dbReference type="SUPFAM" id="SSF55718">
    <property type="entry name" value="SCP-like"/>
    <property type="match status" value="1"/>
</dbReference>
<name>A0A7W8IPR2_9BACL</name>
<organism evidence="2 3">
    <name type="scientific">Anoxybacteroides tepidamans</name>
    <dbReference type="NCBI Taxonomy" id="265948"/>
    <lineage>
        <taxon>Bacteria</taxon>
        <taxon>Bacillati</taxon>
        <taxon>Bacillota</taxon>
        <taxon>Bacilli</taxon>
        <taxon>Bacillales</taxon>
        <taxon>Anoxybacillaceae</taxon>
        <taxon>Anoxybacteroides</taxon>
    </lineage>
</organism>
<evidence type="ECO:0000313" key="2">
    <source>
        <dbReference type="EMBL" id="MBB5324347.1"/>
    </source>
</evidence>
<proteinExistence type="predicted"/>
<evidence type="ECO:0000313" key="3">
    <source>
        <dbReference type="Proteomes" id="UP000520011"/>
    </source>
</evidence>
<accession>A0A7W8IPR2</accession>
<keyword evidence="3" id="KW-1185">Reference proteome</keyword>
<feature type="domain" description="SCP2" evidence="1">
    <location>
        <begin position="32"/>
        <end position="105"/>
    </location>
</feature>
<reference evidence="2 3" key="1">
    <citation type="submission" date="2020-08" db="EMBL/GenBank/DDBJ databases">
        <title>Genomic Encyclopedia of Type Strains, Phase IV (KMG-IV): sequencing the most valuable type-strain genomes for metagenomic binning, comparative biology and taxonomic classification.</title>
        <authorList>
            <person name="Goeker M."/>
        </authorList>
    </citation>
    <scope>NUCLEOTIDE SEQUENCE [LARGE SCALE GENOMIC DNA]</scope>
    <source>
        <strain evidence="2 3">DSM 16325</strain>
    </source>
</reference>
<dbReference type="AlphaFoldDB" id="A0A7W8IPR2"/>
<dbReference type="Pfam" id="PF02036">
    <property type="entry name" value="SCP2"/>
    <property type="match status" value="1"/>
</dbReference>
<dbReference type="EMBL" id="JACHEP010000005">
    <property type="protein sequence ID" value="MBB5324347.1"/>
    <property type="molecule type" value="Genomic_DNA"/>
</dbReference>